<keyword evidence="9" id="KW-0812">Transmembrane</keyword>
<name>A1HTE2_9FIRM</name>
<reference evidence="11 12" key="1">
    <citation type="submission" date="2007-01" db="EMBL/GenBank/DDBJ databases">
        <title>Annotation of the draft genome assembly of Thermosinus carboxydivorans Nor1.</title>
        <authorList>
            <consortium name="US DOE Joint Genome Institute (JGI-ORNL)"/>
            <person name="Larimer F."/>
            <person name="Land M."/>
            <person name="Hauser L."/>
        </authorList>
    </citation>
    <scope>NUCLEOTIDE SEQUENCE [LARGE SCALE GENOMIC DNA]</scope>
    <source>
        <strain evidence="11 12">Nor1</strain>
    </source>
</reference>
<dbReference type="InterPro" id="IPR036097">
    <property type="entry name" value="HisK_dim/P_sf"/>
</dbReference>
<dbReference type="Gene3D" id="3.30.565.10">
    <property type="entry name" value="Histidine kinase-like ATPase, C-terminal domain"/>
    <property type="match status" value="1"/>
</dbReference>
<feature type="domain" description="Histidine kinase" evidence="10">
    <location>
        <begin position="204"/>
        <end position="421"/>
    </location>
</feature>
<comment type="subcellular location">
    <subcellularLocation>
        <location evidence="2">Membrane</location>
    </subcellularLocation>
</comment>
<dbReference type="PANTHER" id="PTHR43711">
    <property type="entry name" value="TWO-COMPONENT HISTIDINE KINASE"/>
    <property type="match status" value="1"/>
</dbReference>
<dbReference type="CDD" id="cd00075">
    <property type="entry name" value="HATPase"/>
    <property type="match status" value="1"/>
</dbReference>
<comment type="catalytic activity">
    <reaction evidence="1">
        <text>ATP + protein L-histidine = ADP + protein N-phospho-L-histidine.</text>
        <dbReference type="EC" id="2.7.13.3"/>
    </reaction>
</comment>
<dbReference type="AlphaFoldDB" id="A1HTE2"/>
<dbReference type="SMART" id="SM00388">
    <property type="entry name" value="HisKA"/>
    <property type="match status" value="1"/>
</dbReference>
<dbReference type="Gene3D" id="1.10.287.130">
    <property type="match status" value="1"/>
</dbReference>
<evidence type="ECO:0000256" key="2">
    <source>
        <dbReference type="ARBA" id="ARBA00004370"/>
    </source>
</evidence>
<dbReference type="InterPro" id="IPR005467">
    <property type="entry name" value="His_kinase_dom"/>
</dbReference>
<dbReference type="Pfam" id="PF00512">
    <property type="entry name" value="HisKA"/>
    <property type="match status" value="1"/>
</dbReference>
<evidence type="ECO:0000256" key="5">
    <source>
        <dbReference type="ARBA" id="ARBA00022679"/>
    </source>
</evidence>
<protein>
    <recommendedName>
        <fullName evidence="3">histidine kinase</fullName>
        <ecNumber evidence="3">2.7.13.3</ecNumber>
    </recommendedName>
</protein>
<evidence type="ECO:0000259" key="10">
    <source>
        <dbReference type="PROSITE" id="PS50109"/>
    </source>
</evidence>
<dbReference type="GO" id="GO:0000155">
    <property type="term" value="F:phosphorelay sensor kinase activity"/>
    <property type="evidence" value="ECO:0007669"/>
    <property type="project" value="InterPro"/>
</dbReference>
<dbReference type="EMBL" id="AAWL01000024">
    <property type="protein sequence ID" value="EAX46691.1"/>
    <property type="molecule type" value="Genomic_DNA"/>
</dbReference>
<dbReference type="FunFam" id="3.30.565.10:FF:000006">
    <property type="entry name" value="Sensor histidine kinase WalK"/>
    <property type="match status" value="1"/>
</dbReference>
<evidence type="ECO:0000256" key="4">
    <source>
        <dbReference type="ARBA" id="ARBA00022553"/>
    </source>
</evidence>
<dbReference type="SUPFAM" id="SSF47384">
    <property type="entry name" value="Homodimeric domain of signal transducing histidine kinase"/>
    <property type="match status" value="1"/>
</dbReference>
<keyword evidence="4" id="KW-0597">Phosphoprotein</keyword>
<dbReference type="CDD" id="cd00082">
    <property type="entry name" value="HisKA"/>
    <property type="match status" value="1"/>
</dbReference>
<dbReference type="SMART" id="SM00387">
    <property type="entry name" value="HATPase_c"/>
    <property type="match status" value="1"/>
</dbReference>
<proteinExistence type="predicted"/>
<dbReference type="OrthoDB" id="9786919at2"/>
<dbReference type="EC" id="2.7.13.3" evidence="3"/>
<dbReference type="GO" id="GO:0016020">
    <property type="term" value="C:membrane"/>
    <property type="evidence" value="ECO:0007669"/>
    <property type="project" value="UniProtKB-SubCell"/>
</dbReference>
<comment type="caution">
    <text evidence="11">The sequence shown here is derived from an EMBL/GenBank/DDBJ whole genome shotgun (WGS) entry which is preliminary data.</text>
</comment>
<dbReference type="RefSeq" id="WP_007290296.1">
    <property type="nucleotide sequence ID" value="NZ_AAWL01000024.1"/>
</dbReference>
<evidence type="ECO:0000313" key="12">
    <source>
        <dbReference type="Proteomes" id="UP000005139"/>
    </source>
</evidence>
<dbReference type="InterPro" id="IPR003661">
    <property type="entry name" value="HisK_dim/P_dom"/>
</dbReference>
<accession>A1HTE2</accession>
<dbReference type="SUPFAM" id="SSF55874">
    <property type="entry name" value="ATPase domain of HSP90 chaperone/DNA topoisomerase II/histidine kinase"/>
    <property type="match status" value="1"/>
</dbReference>
<dbReference type="Pfam" id="PF02518">
    <property type="entry name" value="HATPase_c"/>
    <property type="match status" value="1"/>
</dbReference>
<dbReference type="InterPro" id="IPR036890">
    <property type="entry name" value="HATPase_C_sf"/>
</dbReference>
<keyword evidence="9" id="KW-1133">Transmembrane helix</keyword>
<gene>
    <name evidence="11" type="ORF">TcarDRAFT_0458</name>
</gene>
<sequence length="425" mass="47658">MFQRTLRRLSIINSVVFLLIFLTFGAVLYGYVAYRLFDKVDDAMRFKAENFKIVNGRAILPGRVRFLFDPRIIILVRDSQGRVTSSFPSEVAELERLAALASQVDAGKVHISEVDSHAYRLISLPYRYEENVLQTERGPIVVKDVIAVSIVDSEVALLRNLFMIIVSGLVIGMLIIIMAGYYLARRAMVPIQAAWEKQQQFVADASHELRTPLAVIKSNAELMLRHPDHTIEDESIRVTNIVREVRRMTRLVADLLTLARADANQSELQLGAVSLSELVDAVSEQFKPLAQLEGHTLTVAVYEQLELVGDRERLYQLLVILLDNAVKYTPPPGHILITGVRQGSHILLTVEDSGQGIPPEDLPRVFDRFYRGDKARSREKGGTGLGLAIAKWIVEKHGGKIWVESKVGVGTKFSVLLPVKFIKRV</sequence>
<dbReference type="PANTHER" id="PTHR43711:SF1">
    <property type="entry name" value="HISTIDINE KINASE 1"/>
    <property type="match status" value="1"/>
</dbReference>
<dbReference type="PROSITE" id="PS50109">
    <property type="entry name" value="HIS_KIN"/>
    <property type="match status" value="1"/>
</dbReference>
<dbReference type="InterPro" id="IPR003594">
    <property type="entry name" value="HATPase_dom"/>
</dbReference>
<evidence type="ECO:0000256" key="7">
    <source>
        <dbReference type="ARBA" id="ARBA00023012"/>
    </source>
</evidence>
<dbReference type="Proteomes" id="UP000005139">
    <property type="component" value="Unassembled WGS sequence"/>
</dbReference>
<keyword evidence="6 11" id="KW-0418">Kinase</keyword>
<evidence type="ECO:0000256" key="8">
    <source>
        <dbReference type="ARBA" id="ARBA00023136"/>
    </source>
</evidence>
<evidence type="ECO:0000256" key="9">
    <source>
        <dbReference type="SAM" id="Phobius"/>
    </source>
</evidence>
<evidence type="ECO:0000256" key="1">
    <source>
        <dbReference type="ARBA" id="ARBA00000085"/>
    </source>
</evidence>
<keyword evidence="12" id="KW-1185">Reference proteome</keyword>
<organism evidence="11 12">
    <name type="scientific">Thermosinus carboxydivorans Nor1</name>
    <dbReference type="NCBI Taxonomy" id="401526"/>
    <lineage>
        <taxon>Bacteria</taxon>
        <taxon>Bacillati</taxon>
        <taxon>Bacillota</taxon>
        <taxon>Negativicutes</taxon>
        <taxon>Selenomonadales</taxon>
        <taxon>Sporomusaceae</taxon>
        <taxon>Thermosinus</taxon>
    </lineage>
</organism>
<keyword evidence="8 9" id="KW-0472">Membrane</keyword>
<dbReference type="InterPro" id="IPR004358">
    <property type="entry name" value="Sig_transdc_His_kin-like_C"/>
</dbReference>
<evidence type="ECO:0000256" key="6">
    <source>
        <dbReference type="ARBA" id="ARBA00022777"/>
    </source>
</evidence>
<keyword evidence="7" id="KW-0902">Two-component regulatory system</keyword>
<dbReference type="eggNOG" id="COG2205">
    <property type="taxonomic scope" value="Bacteria"/>
</dbReference>
<reference evidence="11 12" key="2">
    <citation type="submission" date="2007-01" db="EMBL/GenBank/DDBJ databases">
        <title>Sequencing of the draft genome and assembly of Thermosinus carboxydivorans Nor1.</title>
        <authorList>
            <consortium name="US DOE Joint Genome Institute (JGI-PGF)"/>
            <person name="Copeland A."/>
            <person name="Lucas S."/>
            <person name="Lapidus A."/>
            <person name="Barry K."/>
            <person name="Glavina del Rio T."/>
            <person name="Dalin E."/>
            <person name="Tice H."/>
            <person name="Bruce D."/>
            <person name="Pitluck S."/>
            <person name="Richardson P."/>
        </authorList>
    </citation>
    <scope>NUCLEOTIDE SEQUENCE [LARGE SCALE GENOMIC DNA]</scope>
    <source>
        <strain evidence="11 12">Nor1</strain>
    </source>
</reference>
<keyword evidence="5" id="KW-0808">Transferase</keyword>
<feature type="transmembrane region" description="Helical" evidence="9">
    <location>
        <begin position="161"/>
        <end position="184"/>
    </location>
</feature>
<feature type="transmembrane region" description="Helical" evidence="9">
    <location>
        <begin position="12"/>
        <end position="34"/>
    </location>
</feature>
<dbReference type="PRINTS" id="PR00344">
    <property type="entry name" value="BCTRLSENSOR"/>
</dbReference>
<dbReference type="FunFam" id="1.10.287.130:FF:000001">
    <property type="entry name" value="Two-component sensor histidine kinase"/>
    <property type="match status" value="1"/>
</dbReference>
<evidence type="ECO:0000256" key="3">
    <source>
        <dbReference type="ARBA" id="ARBA00012438"/>
    </source>
</evidence>
<dbReference type="InterPro" id="IPR050736">
    <property type="entry name" value="Sensor_HK_Regulatory"/>
</dbReference>
<evidence type="ECO:0000313" key="11">
    <source>
        <dbReference type="EMBL" id="EAX46691.1"/>
    </source>
</evidence>